<keyword evidence="2" id="KW-1185">Reference proteome</keyword>
<dbReference type="EnsemblPlants" id="KQL10659">
    <property type="protein sequence ID" value="KQL10659"/>
    <property type="gene ID" value="SETIT_007741mg"/>
</dbReference>
<dbReference type="Proteomes" id="UP000004995">
    <property type="component" value="Unassembled WGS sequence"/>
</dbReference>
<dbReference type="EMBL" id="AGNK02002461">
    <property type="status" value="NOT_ANNOTATED_CDS"/>
    <property type="molecule type" value="Genomic_DNA"/>
</dbReference>
<dbReference type="HOGENOM" id="CLU_2780660_0_0_1"/>
<accession>K3Y0N0</accession>
<dbReference type="InParanoid" id="K3Y0N0"/>
<proteinExistence type="predicted"/>
<dbReference type="Gramene" id="KQL10659">
    <property type="protein sequence ID" value="KQL10659"/>
    <property type="gene ID" value="SETIT_007741mg"/>
</dbReference>
<dbReference type="AlphaFoldDB" id="K3Y0N0"/>
<sequence>MMRKLEGAHITVLRKRLFSGEHCHQCHRSGHGMEGCVLLSRITFQEYELKLKPMVAGVQGASGSEIISQ</sequence>
<reference evidence="1" key="2">
    <citation type="submission" date="2018-08" db="UniProtKB">
        <authorList>
            <consortium name="EnsemblPlants"/>
        </authorList>
    </citation>
    <scope>IDENTIFICATION</scope>
    <source>
        <strain evidence="1">Yugu1</strain>
    </source>
</reference>
<evidence type="ECO:0000313" key="2">
    <source>
        <dbReference type="Proteomes" id="UP000004995"/>
    </source>
</evidence>
<protein>
    <submittedName>
        <fullName evidence="1">Uncharacterized protein</fullName>
    </submittedName>
</protein>
<evidence type="ECO:0000313" key="1">
    <source>
        <dbReference type="EnsemblPlants" id="KQL10659"/>
    </source>
</evidence>
<reference evidence="2" key="1">
    <citation type="journal article" date="2012" name="Nat. Biotechnol.">
        <title>Reference genome sequence of the model plant Setaria.</title>
        <authorList>
            <person name="Bennetzen J.L."/>
            <person name="Schmutz J."/>
            <person name="Wang H."/>
            <person name="Percifield R."/>
            <person name="Hawkins J."/>
            <person name="Pontaroli A.C."/>
            <person name="Estep M."/>
            <person name="Feng L."/>
            <person name="Vaughn J.N."/>
            <person name="Grimwood J."/>
            <person name="Jenkins J."/>
            <person name="Barry K."/>
            <person name="Lindquist E."/>
            <person name="Hellsten U."/>
            <person name="Deshpande S."/>
            <person name="Wang X."/>
            <person name="Wu X."/>
            <person name="Mitros T."/>
            <person name="Triplett J."/>
            <person name="Yang X."/>
            <person name="Ye C.Y."/>
            <person name="Mauro-Herrera M."/>
            <person name="Wang L."/>
            <person name="Li P."/>
            <person name="Sharma M."/>
            <person name="Sharma R."/>
            <person name="Ronald P.C."/>
            <person name="Panaud O."/>
            <person name="Kellogg E.A."/>
            <person name="Brutnell T.P."/>
            <person name="Doust A.N."/>
            <person name="Tuskan G.A."/>
            <person name="Rokhsar D."/>
            <person name="Devos K.M."/>
        </authorList>
    </citation>
    <scope>NUCLEOTIDE SEQUENCE [LARGE SCALE GENOMIC DNA]</scope>
    <source>
        <strain evidence="2">cv. Yugu1</strain>
    </source>
</reference>
<name>K3Y0N0_SETIT</name>
<organism evidence="1 2">
    <name type="scientific">Setaria italica</name>
    <name type="common">Foxtail millet</name>
    <name type="synonym">Panicum italicum</name>
    <dbReference type="NCBI Taxonomy" id="4555"/>
    <lineage>
        <taxon>Eukaryota</taxon>
        <taxon>Viridiplantae</taxon>
        <taxon>Streptophyta</taxon>
        <taxon>Embryophyta</taxon>
        <taxon>Tracheophyta</taxon>
        <taxon>Spermatophyta</taxon>
        <taxon>Magnoliopsida</taxon>
        <taxon>Liliopsida</taxon>
        <taxon>Poales</taxon>
        <taxon>Poaceae</taxon>
        <taxon>PACMAD clade</taxon>
        <taxon>Panicoideae</taxon>
        <taxon>Panicodae</taxon>
        <taxon>Paniceae</taxon>
        <taxon>Cenchrinae</taxon>
        <taxon>Setaria</taxon>
    </lineage>
</organism>